<dbReference type="PANTHER" id="PTHR10194">
    <property type="entry name" value="RAS GTPASE-ACTIVATING PROTEINS"/>
    <property type="match status" value="1"/>
</dbReference>
<dbReference type="Pfam" id="PF00616">
    <property type="entry name" value="RasGAP"/>
    <property type="match status" value="1"/>
</dbReference>
<dbReference type="CDD" id="cd00170">
    <property type="entry name" value="SEC14"/>
    <property type="match status" value="1"/>
</dbReference>
<dbReference type="Gene3D" id="1.10.506.10">
    <property type="entry name" value="GTPase Activation - p120gap, domain 1"/>
    <property type="match status" value="2"/>
</dbReference>
<reference evidence="5" key="2">
    <citation type="journal article" date="2020" name="Nat. Commun.">
        <title>Large-scale genome sequencing of mycorrhizal fungi provides insights into the early evolution of symbiotic traits.</title>
        <authorList>
            <person name="Miyauchi S."/>
            <person name="Kiss E."/>
            <person name="Kuo A."/>
            <person name="Drula E."/>
            <person name="Kohler A."/>
            <person name="Sanchez-Garcia M."/>
            <person name="Morin E."/>
            <person name="Andreopoulos B."/>
            <person name="Barry K.W."/>
            <person name="Bonito G."/>
            <person name="Buee M."/>
            <person name="Carver A."/>
            <person name="Chen C."/>
            <person name="Cichocki N."/>
            <person name="Clum A."/>
            <person name="Culley D."/>
            <person name="Crous P.W."/>
            <person name="Fauchery L."/>
            <person name="Girlanda M."/>
            <person name="Hayes R.D."/>
            <person name="Keri Z."/>
            <person name="LaButti K."/>
            <person name="Lipzen A."/>
            <person name="Lombard V."/>
            <person name="Magnuson J."/>
            <person name="Maillard F."/>
            <person name="Murat C."/>
            <person name="Nolan M."/>
            <person name="Ohm R.A."/>
            <person name="Pangilinan J."/>
            <person name="Pereira M.F."/>
            <person name="Perotto S."/>
            <person name="Peter M."/>
            <person name="Pfister S."/>
            <person name="Riley R."/>
            <person name="Sitrit Y."/>
            <person name="Stielow J.B."/>
            <person name="Szollosi G."/>
            <person name="Zifcakova L."/>
            <person name="Stursova M."/>
            <person name="Spatafora J.W."/>
            <person name="Tedersoo L."/>
            <person name="Vaario L.M."/>
            <person name="Yamada A."/>
            <person name="Yan M."/>
            <person name="Wang P."/>
            <person name="Xu J."/>
            <person name="Bruns T."/>
            <person name="Baldrian P."/>
            <person name="Vilgalys R."/>
            <person name="Dunand C."/>
            <person name="Henrissat B."/>
            <person name="Grigoriev I.V."/>
            <person name="Hibbett D."/>
            <person name="Nagy L.G."/>
            <person name="Martin F.M."/>
        </authorList>
    </citation>
    <scope>NUCLEOTIDE SEQUENCE</scope>
    <source>
        <strain evidence="5">Prilba</strain>
    </source>
</reference>
<dbReference type="Gene3D" id="3.40.525.10">
    <property type="entry name" value="CRAL-TRIO lipid binding domain"/>
    <property type="match status" value="1"/>
</dbReference>
<evidence type="ECO:0000256" key="3">
    <source>
        <dbReference type="SAM" id="MobiDB-lite"/>
    </source>
</evidence>
<protein>
    <recommendedName>
        <fullName evidence="4">Ras-GAP domain-containing protein</fullName>
    </recommendedName>
</protein>
<keyword evidence="2" id="KW-0597">Phosphoprotein</keyword>
<dbReference type="SUPFAM" id="SSF48350">
    <property type="entry name" value="GTPase activation domain, GAP"/>
    <property type="match status" value="1"/>
</dbReference>
<evidence type="ECO:0000256" key="2">
    <source>
        <dbReference type="ARBA" id="ARBA00022553"/>
    </source>
</evidence>
<dbReference type="InterPro" id="IPR011993">
    <property type="entry name" value="PH-like_dom_sf"/>
</dbReference>
<dbReference type="InterPro" id="IPR023152">
    <property type="entry name" value="RasGAP_CS"/>
</dbReference>
<feature type="compositionally biased region" description="Low complexity" evidence="3">
    <location>
        <begin position="1"/>
        <end position="24"/>
    </location>
</feature>
<feature type="compositionally biased region" description="Polar residues" evidence="3">
    <location>
        <begin position="40"/>
        <end position="53"/>
    </location>
</feature>
<dbReference type="SMART" id="SM00323">
    <property type="entry name" value="RasGAP"/>
    <property type="match status" value="1"/>
</dbReference>
<accession>A0A9P5N1Z2</accession>
<gene>
    <name evidence="5" type="ORF">DFH94DRAFT_643160</name>
</gene>
<keyword evidence="1" id="KW-0343">GTPase activation</keyword>
<dbReference type="InterPro" id="IPR001936">
    <property type="entry name" value="RasGAP_dom"/>
</dbReference>
<feature type="region of interest" description="Disordered" evidence="3">
    <location>
        <begin position="155"/>
        <end position="203"/>
    </location>
</feature>
<dbReference type="Pfam" id="PF13716">
    <property type="entry name" value="CRAL_TRIO_2"/>
    <property type="match status" value="1"/>
</dbReference>
<feature type="compositionally biased region" description="Low complexity" evidence="3">
    <location>
        <begin position="189"/>
        <end position="202"/>
    </location>
</feature>
<sequence length="2728" mass="303668">MPTAPARRPSASTSHASPSTPSSSVRQHRSAESHHAFTAMSGQPPSFYSSNTSSAAAHQQKIIHILVNRLRNKLPSNSGVDLTQVETDPAVDETVRCLVELSKDSLDIIGLALTEVLDKLSKQMDAHNIRTIDVLQSQLFVLKVLSVAMASRWNRHPDDSRTAPQTSSSNTNLPTSPVVTSRSSRKSRQPSSEHLSSSSVLLTEPPPLDEACAKYILSLMVVFLRQTAPPEGRLMSSANLSFEATFHDFETIDNVDAPLTPSQYISEDIDLSDESRDSSSRPLNTSSSSVNGSQMTQVTVTPMAQHNIRLERTPKVLARSHFSLNAMILKFAGRIVYHLSASNWTVVLQRIRQKIRFLANSVDDSPDIVDLSLMKHSSLDRTRLVQILQELSSLLVSMKPEIKVAVAVPLRTAIWNWVSMFPDEYNEAIRTQRRLEGTPERVFDLLWDPSEVASARALWPTLAALAVISSERMRSDLKGSSKSNLKKFTDQLGKVAQTPNKLRDVSVVCILDLCRGAARARPDPGKDLPIHANVSDYIHEVLSILTHWDNQRPFWESPDEIDVTIFADALVALYRFSPLDDVLPLFQTCLEAERSDAVKLVAIKASVTLSVEARVISWQPTIVPLFEHLAGRFRIIFKYGGVRRNEVDENGKLRRASLRPKAKRYVAETVSDRELVLIAILGLWRSNLGWSFTGLTQAEMDSWMPMALAVWEQQADTSVQYSIAVALGQVGSQLDHLRPNDPLYATAGPWKLTVTPAAMRTVANALLNARLELERQRMWAEIGRQFADAYVQDGPPDSVARLMQLSKHRVPAFALLELASAVSLTSADTGVSNLAAQTLRLIAIAERQPDVPINEALTEEERVSRHAVYEKIGAPRTVITGRVAWQKRVRRLFRSLAIPHATYVAIWEECYFRWCALTELVINAPSDPMTAESMQDSTVPVGDKSMTFEEQQHQWHNLTLFLAACGSACLIDHHDPAALHSVIPAELLPDSMRVLKDPRVLINNFITFLMERLISDSVMARETAKEALGSELSIRLYPKLMKHFEDVIDDIHSKGELQWTDEFARFLDQCVGVLKLMVENAQGQDEVLTVDMTPTLYSLATFINSFNNLPAYRIRLKFCALCDSVFSRPDMLRKDSTSSHRQKILDILLGWIQDPALVDDTDTARLLPELNLASLRAAGHFLEKLELKSLDNPAGDEASHVVNRVFIRYSNLITRTLSFGRALPVLSDDELPEMSLASPRPLSQREAEIRELVVEALSRLISANPESGVKHSLSTAYDPDPRQRLIFSYVFARVMGQGAKFEAQETPVSFSGRSRLCELVKGPDITLALAICEVCPPSEVDVIIPVLLNIFDTREALMNLMKTLIDREVARTENDTQLFRGNSTCTRLLSHFARIHGYNYLRDLIDPLMKIMGSLPPGCGYILDPNIVTEEELHQNLENVETVTTRFLEIVSSSLPRLPSMFHELCAHIYRAVQKIWPDARFAALGAFVFLRFISPVVVSPSEIDVEIPQSNPVVLRQGLKIIAKVIQTLANNVLFGREAHMSILNPFLQSKIMEVFKFLSELSRYNPSSNDEDKDSHEWKTVTYDDTDTIVLHRFFSKHADKVGKELLSFMKPSTEGDPSTINGKRSWDVLCSALVDLGQPIEVPRLSAMSSLDHREYLDLVARYDRADVTAVRDIFVETGAGKDEPARFVFFVSKLDVETLDIELLLYYIFKTLTPSSVADARPFEIIFDWTSFSSSSQVPMQWLKYCIEIIPHDFRARFETAYILNPNSTAVKYLRRLWNITAGSHLSSQVKACCSVQELQTFVPASATLPLVYATSLENEQCEVFEKVTIRHSPHVRVPISLQVGLSHLRIISDKAQQISPSLGCKSVEIIPFSEISDVYNVSTGHDPSEFIIRKSRQSNTLYFSSSARDQIVKAVRAAKGRLRATHPPGMERFSRLSNVSAALLHIAMRNMGTENPELSGASYELLAAVVGSFDLDASPIMTTKGLWIGGPSSPFLVSLSERIASLVPHLTLDFVSEVCSTLSKSDTTLKLHCLSYMSPWLKNLSVFAEPTNASFDHSGAKLRDCIRLLIELTIADPQLLMTSQKAIWTEISRLDSAVVNIALDELMRAAIDGGASSHACEVIALIMTPLSSINVRGQILSKMRKALGKASVKPTGTLAENPHWNEIASLSRLALVASQQSKQPSVAQFYTPELIHIITLVAATGEVVVRATVWGLVMDLLQSLWLSRSSDAIASPEIRLLHEEGSHLKQLKFFGLNRSPWTNELIAYDPVSDGDVLDCQEGLTRFLIRVMEAAAQTKGLLNVWRARWMSLVTATAFQVSPTIQFRAFVVLGELATAEVDDDFFYQMLVAFRSTLIRTTDSTISVVSMLRCIRNVVPALQQGSRYLGPIFWLAVALLQFGHMAFYAEASQLLRVTIQQLSDQGLVQQHGVPESLLEHRYGFRDISDQLDQSLKISFESNFSLSLASILVKGFKLKSFKLVALDALRTMLRVSSRALPDDEGDSEAAPIHRVAPDSLGYFLALLSAATTQRKFRELLRDANLEEYLAGDDPKERVDEEDVPSVPLELLNITDTNSALLVISFIGIMLEISQGENIEMEIYFRLLSDVSMAYPEVLAICYDSLQDRVKDAFAGSSNSHVLSAASNVFHIVLQDPSRGGWSNSVSTLATVEETGSGILMGRTQREALEELNMSGLCSAFQFIAASKTNATAQVATWIAELVRQITE</sequence>
<feature type="domain" description="Ras-GAP" evidence="4">
    <location>
        <begin position="1339"/>
        <end position="1532"/>
    </location>
</feature>
<dbReference type="PROSITE" id="PS50018">
    <property type="entry name" value="RAS_GTPASE_ACTIV_2"/>
    <property type="match status" value="1"/>
</dbReference>
<evidence type="ECO:0000256" key="1">
    <source>
        <dbReference type="ARBA" id="ARBA00022468"/>
    </source>
</evidence>
<name>A0A9P5N1Z2_9AGAM</name>
<evidence type="ECO:0000259" key="4">
    <source>
        <dbReference type="PROSITE" id="PS50018"/>
    </source>
</evidence>
<feature type="compositionally biased region" description="Low complexity" evidence="3">
    <location>
        <begin position="166"/>
        <end position="177"/>
    </location>
</feature>
<dbReference type="Proteomes" id="UP000759537">
    <property type="component" value="Unassembled WGS sequence"/>
</dbReference>
<dbReference type="PROSITE" id="PS00509">
    <property type="entry name" value="RAS_GTPASE_ACTIV_1"/>
    <property type="match status" value="1"/>
</dbReference>
<keyword evidence="6" id="KW-1185">Reference proteome</keyword>
<dbReference type="InterPro" id="IPR001251">
    <property type="entry name" value="CRAL-TRIO_dom"/>
</dbReference>
<dbReference type="Gene3D" id="2.30.29.30">
    <property type="entry name" value="Pleckstrin-homology domain (PH domain)/Phosphotyrosine-binding domain (PTB)"/>
    <property type="match status" value="1"/>
</dbReference>
<dbReference type="InterPro" id="IPR039360">
    <property type="entry name" value="Ras_GTPase"/>
</dbReference>
<dbReference type="OrthoDB" id="28245at2759"/>
<dbReference type="GO" id="GO:0005096">
    <property type="term" value="F:GTPase activator activity"/>
    <property type="evidence" value="ECO:0007669"/>
    <property type="project" value="UniProtKB-KW"/>
</dbReference>
<dbReference type="PANTHER" id="PTHR10194:SF142">
    <property type="entry name" value="NEUROFIBROMIN"/>
    <property type="match status" value="1"/>
</dbReference>
<comment type="caution">
    <text evidence="5">The sequence shown here is derived from an EMBL/GenBank/DDBJ whole genome shotgun (WGS) entry which is preliminary data.</text>
</comment>
<dbReference type="InterPro" id="IPR036865">
    <property type="entry name" value="CRAL-TRIO_dom_sf"/>
</dbReference>
<organism evidence="5 6">
    <name type="scientific">Russula ochroleuca</name>
    <dbReference type="NCBI Taxonomy" id="152965"/>
    <lineage>
        <taxon>Eukaryota</taxon>
        <taxon>Fungi</taxon>
        <taxon>Dikarya</taxon>
        <taxon>Basidiomycota</taxon>
        <taxon>Agaricomycotina</taxon>
        <taxon>Agaricomycetes</taxon>
        <taxon>Russulales</taxon>
        <taxon>Russulaceae</taxon>
        <taxon>Russula</taxon>
    </lineage>
</organism>
<dbReference type="SUPFAM" id="SSF48371">
    <property type="entry name" value="ARM repeat"/>
    <property type="match status" value="1"/>
</dbReference>
<reference evidence="5" key="1">
    <citation type="submission" date="2019-10" db="EMBL/GenBank/DDBJ databases">
        <authorList>
            <consortium name="DOE Joint Genome Institute"/>
            <person name="Kuo A."/>
            <person name="Miyauchi S."/>
            <person name="Kiss E."/>
            <person name="Drula E."/>
            <person name="Kohler A."/>
            <person name="Sanchez-Garcia M."/>
            <person name="Andreopoulos B."/>
            <person name="Barry K.W."/>
            <person name="Bonito G."/>
            <person name="Buee M."/>
            <person name="Carver A."/>
            <person name="Chen C."/>
            <person name="Cichocki N."/>
            <person name="Clum A."/>
            <person name="Culley D."/>
            <person name="Crous P.W."/>
            <person name="Fauchery L."/>
            <person name="Girlanda M."/>
            <person name="Hayes R."/>
            <person name="Keri Z."/>
            <person name="LaButti K."/>
            <person name="Lipzen A."/>
            <person name="Lombard V."/>
            <person name="Magnuson J."/>
            <person name="Maillard F."/>
            <person name="Morin E."/>
            <person name="Murat C."/>
            <person name="Nolan M."/>
            <person name="Ohm R."/>
            <person name="Pangilinan J."/>
            <person name="Pereira M."/>
            <person name="Perotto S."/>
            <person name="Peter M."/>
            <person name="Riley R."/>
            <person name="Sitrit Y."/>
            <person name="Stielow B."/>
            <person name="Szollosi G."/>
            <person name="Zifcakova L."/>
            <person name="Stursova M."/>
            <person name="Spatafora J.W."/>
            <person name="Tedersoo L."/>
            <person name="Vaario L.-M."/>
            <person name="Yamada A."/>
            <person name="Yan M."/>
            <person name="Wang P."/>
            <person name="Xu J."/>
            <person name="Bruns T."/>
            <person name="Baldrian P."/>
            <person name="Vilgalys R."/>
            <person name="Henrissat B."/>
            <person name="Grigoriev I.V."/>
            <person name="Hibbett D."/>
            <person name="Nagy L.G."/>
            <person name="Martin F.M."/>
        </authorList>
    </citation>
    <scope>NUCLEOTIDE SEQUENCE</scope>
    <source>
        <strain evidence="5">Prilba</strain>
    </source>
</reference>
<feature type="region of interest" description="Disordered" evidence="3">
    <location>
        <begin position="270"/>
        <end position="297"/>
    </location>
</feature>
<proteinExistence type="predicted"/>
<feature type="region of interest" description="Disordered" evidence="3">
    <location>
        <begin position="1"/>
        <end position="53"/>
    </location>
</feature>
<evidence type="ECO:0000313" key="5">
    <source>
        <dbReference type="EMBL" id="KAF8484467.1"/>
    </source>
</evidence>
<dbReference type="InterPro" id="IPR016024">
    <property type="entry name" value="ARM-type_fold"/>
</dbReference>
<evidence type="ECO:0000313" key="6">
    <source>
        <dbReference type="Proteomes" id="UP000759537"/>
    </source>
</evidence>
<feature type="compositionally biased region" description="Low complexity" evidence="3">
    <location>
        <begin position="280"/>
        <end position="289"/>
    </location>
</feature>
<dbReference type="EMBL" id="WHVB01000003">
    <property type="protein sequence ID" value="KAF8484467.1"/>
    <property type="molecule type" value="Genomic_DNA"/>
</dbReference>
<dbReference type="InterPro" id="IPR008936">
    <property type="entry name" value="Rho_GTPase_activation_prot"/>
</dbReference>